<evidence type="ECO:0000313" key="1">
    <source>
        <dbReference type="EMBL" id="KAJ1170068.1"/>
    </source>
</evidence>
<dbReference type="Proteomes" id="UP001066276">
    <property type="component" value="Chromosome 4_1"/>
</dbReference>
<gene>
    <name evidence="1" type="ORF">NDU88_001949</name>
</gene>
<comment type="caution">
    <text evidence="1">The sequence shown here is derived from an EMBL/GenBank/DDBJ whole genome shotgun (WGS) entry which is preliminary data.</text>
</comment>
<sequence>MGVGAYDGEPRHRMRVSLFSTQKLPAHTRSQPRCYLVAGSKRGWWCPGSGSYGTQAALAGSRTPGHDLKAPRRQQQVDDVVRDARVLGHGQHVVTEDMAGRSRALGLRRGCHCGPAARA</sequence>
<keyword evidence="2" id="KW-1185">Reference proteome</keyword>
<organism evidence="1 2">
    <name type="scientific">Pleurodeles waltl</name>
    <name type="common">Iberian ribbed newt</name>
    <dbReference type="NCBI Taxonomy" id="8319"/>
    <lineage>
        <taxon>Eukaryota</taxon>
        <taxon>Metazoa</taxon>
        <taxon>Chordata</taxon>
        <taxon>Craniata</taxon>
        <taxon>Vertebrata</taxon>
        <taxon>Euteleostomi</taxon>
        <taxon>Amphibia</taxon>
        <taxon>Batrachia</taxon>
        <taxon>Caudata</taxon>
        <taxon>Salamandroidea</taxon>
        <taxon>Salamandridae</taxon>
        <taxon>Pleurodelinae</taxon>
        <taxon>Pleurodeles</taxon>
    </lineage>
</organism>
<protein>
    <submittedName>
        <fullName evidence="1">Uncharacterized protein</fullName>
    </submittedName>
</protein>
<accession>A0AAV7T0Y2</accession>
<dbReference type="AlphaFoldDB" id="A0AAV7T0Y2"/>
<reference evidence="1" key="1">
    <citation type="journal article" date="2022" name="bioRxiv">
        <title>Sequencing and chromosome-scale assembly of the giantPleurodeles waltlgenome.</title>
        <authorList>
            <person name="Brown T."/>
            <person name="Elewa A."/>
            <person name="Iarovenko S."/>
            <person name="Subramanian E."/>
            <person name="Araus A.J."/>
            <person name="Petzold A."/>
            <person name="Susuki M."/>
            <person name="Suzuki K.-i.T."/>
            <person name="Hayashi T."/>
            <person name="Toyoda A."/>
            <person name="Oliveira C."/>
            <person name="Osipova E."/>
            <person name="Leigh N.D."/>
            <person name="Simon A."/>
            <person name="Yun M.H."/>
        </authorList>
    </citation>
    <scope>NUCLEOTIDE SEQUENCE</scope>
    <source>
        <strain evidence="1">20211129_DDA</strain>
        <tissue evidence="1">Liver</tissue>
    </source>
</reference>
<dbReference type="EMBL" id="JANPWB010000007">
    <property type="protein sequence ID" value="KAJ1170068.1"/>
    <property type="molecule type" value="Genomic_DNA"/>
</dbReference>
<name>A0AAV7T0Y2_PLEWA</name>
<proteinExistence type="predicted"/>
<evidence type="ECO:0000313" key="2">
    <source>
        <dbReference type="Proteomes" id="UP001066276"/>
    </source>
</evidence>